<evidence type="ECO:0000313" key="5">
    <source>
        <dbReference type="Proteomes" id="UP000813444"/>
    </source>
</evidence>
<dbReference type="Proteomes" id="UP000813444">
    <property type="component" value="Unassembled WGS sequence"/>
</dbReference>
<dbReference type="PANTHER" id="PTHR11552:SF210">
    <property type="entry name" value="GLUCOSE-METHANOL-CHOLINE OXIDOREDUCTASE N-TERMINAL DOMAIN-CONTAINING PROTEIN-RELATED"/>
    <property type="match status" value="1"/>
</dbReference>
<dbReference type="PIRSF" id="PIRSF000137">
    <property type="entry name" value="Alcohol_oxidase"/>
    <property type="match status" value="1"/>
</dbReference>
<comment type="caution">
    <text evidence="4">The sequence shown here is derived from an EMBL/GenBank/DDBJ whole genome shotgun (WGS) entry which is preliminary data.</text>
</comment>
<dbReference type="AlphaFoldDB" id="A0A8K0SMT9"/>
<gene>
    <name evidence="4" type="ORF">B0I35DRAFT_356528</name>
</gene>
<dbReference type="SUPFAM" id="SSF54373">
    <property type="entry name" value="FAD-linked reductases, C-terminal domain"/>
    <property type="match status" value="1"/>
</dbReference>
<evidence type="ECO:0000259" key="3">
    <source>
        <dbReference type="PROSITE" id="PS00624"/>
    </source>
</evidence>
<comment type="cofactor">
    <cofactor evidence="2">
        <name>FAD</name>
        <dbReference type="ChEBI" id="CHEBI:57692"/>
    </cofactor>
</comment>
<keyword evidence="2" id="KW-0285">Flavoprotein</keyword>
<accession>A0A8K0SMT9</accession>
<dbReference type="InterPro" id="IPR007867">
    <property type="entry name" value="GMC_OxRtase_C"/>
</dbReference>
<name>A0A8K0SMT9_9HYPO</name>
<dbReference type="GO" id="GO:0016614">
    <property type="term" value="F:oxidoreductase activity, acting on CH-OH group of donors"/>
    <property type="evidence" value="ECO:0007669"/>
    <property type="project" value="InterPro"/>
</dbReference>
<protein>
    <recommendedName>
        <fullName evidence="3">Glucose-methanol-choline oxidoreductase N-terminal domain-containing protein</fullName>
    </recommendedName>
</protein>
<sequence>MAAKDLDAPFDYIIVGGGTAGLVVGSRLSEDPDVRVLIIEAGGDRGADPLVLTPGLVAGVYGKDDYDWNFLSAPQPTLNNRRINQARGRCLGGSSAINFLMSVYPSRYDIDAWAKLGNDGWDYDGLSPYFGKSGTVHTPNASTKDICGMTYHDDSLPGDGPVQSSFGEGFGPLNTAWMDTFAKFGLGMTADPRSGKAVGAFQNGATIDPATKMRSFSQNAYLTPEVMGRGNLAVVTETVVSKILFRVESEGEGEPVATGVLARAKDGSERSFKASREVILAAGALQSPQILELSGVGGRALLESHGIPVLVDNANVGEHMQDHPIVCQSYEVNAHAPSGDILRDPNILNAVVQQYMATREGPLGQSTISVAYTPLTDAEGVVGDEAKRALLDEALARADPAANTLPSAELERKILRDLVLTADEPVVQHILFPFQITINEAPAHMAEIITPTRPENYITVMSFLNHPFSRGSCHITSGDVGVKPTWDPKFNSNPADMELLARVVRFVETLVKTEPLAGFFKQGGERSPAVVADSLENAREVVRQRQICVYHPTSSCAMLPRDLGGVVDTSLRVYGTKGLRVVDASVFPLEPLGNIVNTVYAVAEKAADIIKAERK</sequence>
<keyword evidence="2" id="KW-0274">FAD</keyword>
<dbReference type="EMBL" id="JAGPNK010000010">
    <property type="protein sequence ID" value="KAH7312756.1"/>
    <property type="molecule type" value="Genomic_DNA"/>
</dbReference>
<evidence type="ECO:0000256" key="2">
    <source>
        <dbReference type="PIRSR" id="PIRSR000137-2"/>
    </source>
</evidence>
<feature type="binding site" evidence="2">
    <location>
        <position position="240"/>
    </location>
    <ligand>
        <name>FAD</name>
        <dbReference type="ChEBI" id="CHEBI:57692"/>
    </ligand>
</feature>
<keyword evidence="5" id="KW-1185">Reference proteome</keyword>
<comment type="similarity">
    <text evidence="1">Belongs to the GMC oxidoreductase family.</text>
</comment>
<reference evidence="4" key="1">
    <citation type="journal article" date="2021" name="Nat. Commun.">
        <title>Genetic determinants of endophytism in the Arabidopsis root mycobiome.</title>
        <authorList>
            <person name="Mesny F."/>
            <person name="Miyauchi S."/>
            <person name="Thiergart T."/>
            <person name="Pickel B."/>
            <person name="Atanasova L."/>
            <person name="Karlsson M."/>
            <person name="Huettel B."/>
            <person name="Barry K.W."/>
            <person name="Haridas S."/>
            <person name="Chen C."/>
            <person name="Bauer D."/>
            <person name="Andreopoulos W."/>
            <person name="Pangilinan J."/>
            <person name="LaButti K."/>
            <person name="Riley R."/>
            <person name="Lipzen A."/>
            <person name="Clum A."/>
            <person name="Drula E."/>
            <person name="Henrissat B."/>
            <person name="Kohler A."/>
            <person name="Grigoriev I.V."/>
            <person name="Martin F.M."/>
            <person name="Hacquard S."/>
        </authorList>
    </citation>
    <scope>NUCLEOTIDE SEQUENCE</scope>
    <source>
        <strain evidence="4">MPI-CAGE-CH-0235</strain>
    </source>
</reference>
<proteinExistence type="inferred from homology"/>
<dbReference type="PANTHER" id="PTHR11552">
    <property type="entry name" value="GLUCOSE-METHANOL-CHOLINE GMC OXIDOREDUCTASE"/>
    <property type="match status" value="1"/>
</dbReference>
<organism evidence="4 5">
    <name type="scientific">Stachybotrys elegans</name>
    <dbReference type="NCBI Taxonomy" id="80388"/>
    <lineage>
        <taxon>Eukaryota</taxon>
        <taxon>Fungi</taxon>
        <taxon>Dikarya</taxon>
        <taxon>Ascomycota</taxon>
        <taxon>Pezizomycotina</taxon>
        <taxon>Sordariomycetes</taxon>
        <taxon>Hypocreomycetidae</taxon>
        <taxon>Hypocreales</taxon>
        <taxon>Stachybotryaceae</taxon>
        <taxon>Stachybotrys</taxon>
    </lineage>
</organism>
<dbReference type="Gene3D" id="3.50.50.60">
    <property type="entry name" value="FAD/NAD(P)-binding domain"/>
    <property type="match status" value="1"/>
</dbReference>
<dbReference type="OrthoDB" id="269227at2759"/>
<evidence type="ECO:0000313" key="4">
    <source>
        <dbReference type="EMBL" id="KAH7312756.1"/>
    </source>
</evidence>
<dbReference type="GO" id="GO:0050660">
    <property type="term" value="F:flavin adenine dinucleotide binding"/>
    <property type="evidence" value="ECO:0007669"/>
    <property type="project" value="InterPro"/>
</dbReference>
<dbReference type="InterPro" id="IPR000172">
    <property type="entry name" value="GMC_OxRdtase_N"/>
</dbReference>
<dbReference type="PROSITE" id="PS00624">
    <property type="entry name" value="GMC_OXRED_2"/>
    <property type="match status" value="1"/>
</dbReference>
<dbReference type="Pfam" id="PF05199">
    <property type="entry name" value="GMC_oxred_C"/>
    <property type="match status" value="1"/>
</dbReference>
<feature type="domain" description="Glucose-methanol-choline oxidoreductase N-terminal" evidence="3">
    <location>
        <begin position="283"/>
        <end position="297"/>
    </location>
</feature>
<dbReference type="InterPro" id="IPR012132">
    <property type="entry name" value="GMC_OxRdtase"/>
</dbReference>
<dbReference type="SUPFAM" id="SSF51905">
    <property type="entry name" value="FAD/NAD(P)-binding domain"/>
    <property type="match status" value="1"/>
</dbReference>
<dbReference type="Gene3D" id="3.30.560.10">
    <property type="entry name" value="Glucose Oxidase, domain 3"/>
    <property type="match status" value="1"/>
</dbReference>
<evidence type="ECO:0000256" key="1">
    <source>
        <dbReference type="ARBA" id="ARBA00010790"/>
    </source>
</evidence>
<dbReference type="InterPro" id="IPR036188">
    <property type="entry name" value="FAD/NAD-bd_sf"/>
</dbReference>
<dbReference type="Pfam" id="PF00732">
    <property type="entry name" value="GMC_oxred_N"/>
    <property type="match status" value="1"/>
</dbReference>